<name>A0ABU9C045_9BURK</name>
<comment type="caution">
    <text evidence="1">The sequence shown here is derived from an EMBL/GenBank/DDBJ whole genome shotgun (WGS) entry which is preliminary data.</text>
</comment>
<reference evidence="1 2" key="1">
    <citation type="submission" date="2024-04" db="EMBL/GenBank/DDBJ databases">
        <title>Novel species of the genus Ideonella isolated from streams.</title>
        <authorList>
            <person name="Lu H."/>
        </authorList>
    </citation>
    <scope>NUCLEOTIDE SEQUENCE [LARGE SCALE GENOMIC DNA]</scope>
    <source>
        <strain evidence="1 2">DXS29W</strain>
    </source>
</reference>
<sequence length="93" mass="9735">MKRLLLQFGTAMGERLVPSLGDLELLCQACEAKGARLDDVLSSMGRPQAQVASGLPEAATQMALYNMGVETAVQGCAELAQLRTACARPVGQG</sequence>
<evidence type="ECO:0000313" key="1">
    <source>
        <dbReference type="EMBL" id="MEK8034205.1"/>
    </source>
</evidence>
<protein>
    <submittedName>
        <fullName evidence="1">Uncharacterized protein</fullName>
    </submittedName>
</protein>
<organism evidence="1 2">
    <name type="scientific">Ideonella lacteola</name>
    <dbReference type="NCBI Taxonomy" id="2984193"/>
    <lineage>
        <taxon>Bacteria</taxon>
        <taxon>Pseudomonadati</taxon>
        <taxon>Pseudomonadota</taxon>
        <taxon>Betaproteobacteria</taxon>
        <taxon>Burkholderiales</taxon>
        <taxon>Sphaerotilaceae</taxon>
        <taxon>Ideonella</taxon>
    </lineage>
</organism>
<proteinExistence type="predicted"/>
<dbReference type="Proteomes" id="UP001371218">
    <property type="component" value="Unassembled WGS sequence"/>
</dbReference>
<keyword evidence="2" id="KW-1185">Reference proteome</keyword>
<dbReference type="RefSeq" id="WP_341428633.1">
    <property type="nucleotide sequence ID" value="NZ_JBBUTG010000026.1"/>
</dbReference>
<evidence type="ECO:0000313" key="2">
    <source>
        <dbReference type="Proteomes" id="UP001371218"/>
    </source>
</evidence>
<dbReference type="EMBL" id="JBBUTG010000026">
    <property type="protein sequence ID" value="MEK8034205.1"/>
    <property type="molecule type" value="Genomic_DNA"/>
</dbReference>
<gene>
    <name evidence="1" type="ORF">AACH06_25545</name>
</gene>
<accession>A0ABU9C045</accession>